<reference evidence="14" key="1">
    <citation type="journal article" date="2014" name="Int. J. Syst. Evol. Microbiol.">
        <title>Complete genome sequence of Corynebacterium casei LMG S-19264T (=DSM 44701T), isolated from a smear-ripened cheese.</title>
        <authorList>
            <consortium name="US DOE Joint Genome Institute (JGI-PGF)"/>
            <person name="Walter F."/>
            <person name="Albersmeier A."/>
            <person name="Kalinowski J."/>
            <person name="Ruckert C."/>
        </authorList>
    </citation>
    <scope>NUCLEOTIDE SEQUENCE</scope>
    <source>
        <strain evidence="14">CGMCC 1.12195</strain>
    </source>
</reference>
<dbReference type="SUPFAM" id="SSF82866">
    <property type="entry name" value="Multidrug efflux transporter AcrB transmembrane domain"/>
    <property type="match status" value="2"/>
</dbReference>
<feature type="transmembrane region" description="Helical" evidence="12">
    <location>
        <begin position="364"/>
        <end position="384"/>
    </location>
</feature>
<dbReference type="InterPro" id="IPR003423">
    <property type="entry name" value="OMP_efflux"/>
</dbReference>
<name>A0A917MDR4_9SPHI</name>
<sequence length="1521" mass="165787">MLQKFIERPVLSTVISILLIILGAISALTLPISQFPDIAPPTVVVTAAYPGANAETVARSVATPIEEAVNGVENMTYMTSNSSNDGSMTLTVFFKQGTDPDIAAVNVQNRVSKASNKIPQEVIQAGISTQKQQNSFLMFVALTSKDSLYDEAFIQNYLKINVIPQMQRIPGVAEVQPFGGREYAMRIWLQPDRLMAYNLSPQDVMRAIADQNVEAAPGRLGQSSPEMFEYVLKYKGKLSQNQDYENMIITATNDGQLIRLKDVARVSFGSFSYAANSRLNGGATSGIALLQTAGSNANEILIEAKRQIDILSETLPKGIEPVVMFNAKDFLDESISQVNHTLIEAFILVFLVVFIFLQDFRSTLIPAIAVPVAIIGTFFFMQLFGFSINLLTLFALVLAIGIVVDDAIVVVEAVHSKMERTGLSPRDATQESMKEISGAIVSITLVMVAVFVPVTFMQGPAGVFYTQFAFTLAVAILISALNALTLSPALCALFLKHTHAEGTETGKRNGFLKRFFAAFNVAFTAITDKYVKSLQLLMRRKWVVVSGLALVTVVTVLMIQRTPTGFIPTEDQGFVLYAVNTPPGSSLARTERAMKQIEEIVANEPFTLNHYQVDGLNFISNANAAPYGAGFIRTKPKDQRGPIKDYEAIAASLTQKVAAEVKGAQAVFFTFPTVSGFGNVDGFEFMLQDRGNGSLQKLDATAKEFIAALSQREEIAFAFTTFAANNPQYELVIDDEKAKQLGVNVSDLLQTVQIYFGSTFVSDFNRFGKFYRVIAQADIPHRANASSLNEIYVKNADGGMVAANTMVTLNRVYGPETVTRNNLYNAVTINGKPNVGYSTGDAIVAIEETAREVLPRSFAYEWTGMTREEKSAGSQLTVIFIMSLVFVFFLLAAQYESYILPLAVVITIPLGIFGVMLFINLMGIENNIYVQVAMIMLIGLLAKNAILIVEYALQRRRAGMGLLESALEASRLRLRPILMTSFAFIVGMIPLLRATGGSALGNHSIGAGAVGGMLTGVVLGIFVIPVLFVIFQYLQERVSAKRKSLPALQPAVLLLAASAFAYSCSAGKEAIRPAGVVPDTFRTVAAPSADLPAADSNSIAQLEWKQFFTDTALQGIIDSVLARNFDMQVALNAITLNEAYLKQARAAWLPAVQADVSANTSRPSENSLNGLNLADFIGTNHIEDYTAAVGVSWEVDVWGKIRQQKQASLAAYLQSTEAVKSLQTRLIAASASAYYTLLMLHEQLDITQRNIALNDSTLRAIRLQYTAGQASILAVQQAEVQLEKTKAWIPKLQQALLMQENALSILMASEPHEIAASTQLHSFAVPQRFAIGVPAAMVSRRPDVKASEYALEIADAQVGIAQANRYPALRITAAGGLNAFQASNWFVMPASLFGNLAGNVMQPIFNSRRLKTQFEAAKIQRENAVIRFRQTVLNAVGEVSDALIQLEKLKAQIEITQSQKNRLEKAIPNAQLLFVNGMASYLEVITAQQNALQSELELADLKRQQIEAYVLLYRSLGGGAD</sequence>
<feature type="transmembrane region" description="Helical" evidence="12">
    <location>
        <begin position="542"/>
        <end position="559"/>
    </location>
</feature>
<dbReference type="SUPFAM" id="SSF82693">
    <property type="entry name" value="Multidrug efflux transporter AcrB pore domain, PN1, PN2, PC1 and PC2 subdomains"/>
    <property type="match status" value="4"/>
</dbReference>
<dbReference type="NCBIfam" id="TIGR00915">
    <property type="entry name" value="2A0602"/>
    <property type="match status" value="1"/>
</dbReference>
<keyword evidence="4" id="KW-0813">Transport</keyword>
<dbReference type="GO" id="GO:0015562">
    <property type="term" value="F:efflux transmembrane transporter activity"/>
    <property type="evidence" value="ECO:0007669"/>
    <property type="project" value="InterPro"/>
</dbReference>
<comment type="caution">
    <text evidence="14">The sequence shown here is derived from an EMBL/GenBank/DDBJ whole genome shotgun (WGS) entry which is preliminary data.</text>
</comment>
<dbReference type="InterPro" id="IPR004764">
    <property type="entry name" value="MdtF-like"/>
</dbReference>
<dbReference type="Gene3D" id="1.20.1600.10">
    <property type="entry name" value="Outer membrane efflux proteins (OEP)"/>
    <property type="match status" value="1"/>
</dbReference>
<dbReference type="RefSeq" id="WP_188507815.1">
    <property type="nucleotide sequence ID" value="NZ_BMER01000005.1"/>
</dbReference>
<keyword evidence="6" id="KW-0997">Cell inner membrane</keyword>
<reference evidence="14" key="2">
    <citation type="submission" date="2020-09" db="EMBL/GenBank/DDBJ databases">
        <authorList>
            <person name="Sun Q."/>
            <person name="Zhou Y."/>
        </authorList>
    </citation>
    <scope>NUCLEOTIDE SEQUENCE</scope>
    <source>
        <strain evidence="14">CGMCC 1.12195</strain>
    </source>
</reference>
<dbReference type="PANTHER" id="PTHR32063">
    <property type="match status" value="1"/>
</dbReference>
<dbReference type="SUPFAM" id="SSF56954">
    <property type="entry name" value="Outer membrane efflux proteins (OEP)"/>
    <property type="match status" value="1"/>
</dbReference>
<dbReference type="NCBIfam" id="TIGR01845">
    <property type="entry name" value="outer_NodT"/>
    <property type="match status" value="1"/>
</dbReference>
<feature type="transmembrane region" description="Helical" evidence="12">
    <location>
        <begin position="436"/>
        <end position="456"/>
    </location>
</feature>
<keyword evidence="5" id="KW-1003">Cell membrane</keyword>
<dbReference type="Pfam" id="PF00873">
    <property type="entry name" value="ACR_tran"/>
    <property type="match status" value="1"/>
</dbReference>
<dbReference type="GO" id="GO:0009636">
    <property type="term" value="P:response to toxic substance"/>
    <property type="evidence" value="ECO:0007669"/>
    <property type="project" value="UniProtKB-ARBA"/>
</dbReference>
<evidence type="ECO:0000256" key="4">
    <source>
        <dbReference type="ARBA" id="ARBA00022448"/>
    </source>
</evidence>
<keyword evidence="10" id="KW-0564">Palmitate</keyword>
<evidence type="ECO:0000256" key="11">
    <source>
        <dbReference type="SAM" id="Coils"/>
    </source>
</evidence>
<dbReference type="Proteomes" id="UP000660862">
    <property type="component" value="Unassembled WGS sequence"/>
</dbReference>
<dbReference type="FunFam" id="3.30.70.1430:FF:000001">
    <property type="entry name" value="Efflux pump membrane transporter"/>
    <property type="match status" value="1"/>
</dbReference>
<gene>
    <name evidence="14" type="ORF">GCM10007415_39420</name>
</gene>
<feature type="domain" description="SSD" evidence="13">
    <location>
        <begin position="368"/>
        <end position="493"/>
    </location>
</feature>
<dbReference type="EMBL" id="BMER01000005">
    <property type="protein sequence ID" value="GGG99690.1"/>
    <property type="molecule type" value="Genomic_DNA"/>
</dbReference>
<evidence type="ECO:0000256" key="9">
    <source>
        <dbReference type="ARBA" id="ARBA00023136"/>
    </source>
</evidence>
<comment type="subcellular location">
    <subcellularLocation>
        <location evidence="1">Cell inner membrane</location>
        <topology evidence="1">Multi-pass membrane protein</topology>
    </subcellularLocation>
    <subcellularLocation>
        <location evidence="10">Cell membrane</location>
        <topology evidence="10">Lipid-anchor</topology>
    </subcellularLocation>
</comment>
<keyword evidence="7 10" id="KW-0812">Transmembrane</keyword>
<dbReference type="GO" id="GO:0042910">
    <property type="term" value="F:xenobiotic transmembrane transporter activity"/>
    <property type="evidence" value="ECO:0007669"/>
    <property type="project" value="TreeGrafter"/>
</dbReference>
<feature type="transmembrane region" description="Helical" evidence="12">
    <location>
        <begin position="1005"/>
        <end position="1033"/>
    </location>
</feature>
<dbReference type="InterPro" id="IPR010131">
    <property type="entry name" value="MdtP/NodT-like"/>
</dbReference>
<feature type="transmembrane region" description="Helical" evidence="12">
    <location>
        <begin position="338"/>
        <end position="357"/>
    </location>
</feature>
<feature type="transmembrane region" description="Helical" evidence="12">
    <location>
        <begin position="390"/>
        <end position="415"/>
    </location>
</feature>
<dbReference type="Pfam" id="PF02321">
    <property type="entry name" value="OEP"/>
    <property type="match status" value="2"/>
</dbReference>
<keyword evidence="15" id="KW-1185">Reference proteome</keyword>
<feature type="transmembrane region" description="Helical" evidence="12">
    <location>
        <begin position="928"/>
        <end position="953"/>
    </location>
</feature>
<keyword evidence="10" id="KW-1134">Transmembrane beta strand</keyword>
<dbReference type="Gene3D" id="2.20.200.10">
    <property type="entry name" value="Outer membrane efflux proteins (OEP)"/>
    <property type="match status" value="1"/>
</dbReference>
<keyword evidence="11" id="KW-0175">Coiled coil</keyword>
<proteinExistence type="inferred from homology"/>
<feature type="transmembrane region" description="Helical" evidence="12">
    <location>
        <begin position="468"/>
        <end position="495"/>
    </location>
</feature>
<keyword evidence="9 10" id="KW-0472">Membrane</keyword>
<evidence type="ECO:0000256" key="2">
    <source>
        <dbReference type="ARBA" id="ARBA00007613"/>
    </source>
</evidence>
<feature type="transmembrane region" description="Helical" evidence="12">
    <location>
        <begin position="1045"/>
        <end position="1063"/>
    </location>
</feature>
<dbReference type="Gene3D" id="3.30.70.1320">
    <property type="entry name" value="Multidrug efflux transporter AcrB pore domain like"/>
    <property type="match status" value="1"/>
</dbReference>
<comment type="similarity">
    <text evidence="2 10">Belongs to the outer membrane factor (OMF) (TC 1.B.17) family.</text>
</comment>
<evidence type="ECO:0000256" key="10">
    <source>
        <dbReference type="RuleBase" id="RU362097"/>
    </source>
</evidence>
<evidence type="ECO:0000256" key="8">
    <source>
        <dbReference type="ARBA" id="ARBA00022989"/>
    </source>
</evidence>
<feature type="coiled-coil region" evidence="11">
    <location>
        <begin position="1439"/>
        <end position="1504"/>
    </location>
</feature>
<accession>A0A917MDR4</accession>
<evidence type="ECO:0000313" key="14">
    <source>
        <dbReference type="EMBL" id="GGG99690.1"/>
    </source>
</evidence>
<evidence type="ECO:0000259" key="13">
    <source>
        <dbReference type="PROSITE" id="PS50156"/>
    </source>
</evidence>
<keyword evidence="10" id="KW-0449">Lipoprotein</keyword>
<dbReference type="PROSITE" id="PS50156">
    <property type="entry name" value="SSD"/>
    <property type="match status" value="1"/>
</dbReference>
<feature type="transmembrane region" description="Helical" evidence="12">
    <location>
        <begin position="974"/>
        <end position="993"/>
    </location>
</feature>
<dbReference type="Gene3D" id="1.20.1640.10">
    <property type="entry name" value="Multidrug efflux transporter AcrB transmembrane domain"/>
    <property type="match status" value="2"/>
</dbReference>
<evidence type="ECO:0000313" key="15">
    <source>
        <dbReference type="Proteomes" id="UP000660862"/>
    </source>
</evidence>
<dbReference type="SUPFAM" id="SSF82714">
    <property type="entry name" value="Multidrug efflux transporter AcrB TolC docking domain, DN and DC subdomains"/>
    <property type="match status" value="2"/>
</dbReference>
<evidence type="ECO:0000256" key="12">
    <source>
        <dbReference type="SAM" id="Phobius"/>
    </source>
</evidence>
<evidence type="ECO:0000256" key="3">
    <source>
        <dbReference type="ARBA" id="ARBA00010942"/>
    </source>
</evidence>
<dbReference type="Gene3D" id="3.30.70.1440">
    <property type="entry name" value="Multidrug efflux transporter AcrB pore domain"/>
    <property type="match status" value="1"/>
</dbReference>
<evidence type="ECO:0000256" key="6">
    <source>
        <dbReference type="ARBA" id="ARBA00022519"/>
    </source>
</evidence>
<dbReference type="InterPro" id="IPR027463">
    <property type="entry name" value="AcrB_DN_DC_subdom"/>
</dbReference>
<dbReference type="InterPro" id="IPR001036">
    <property type="entry name" value="Acrflvin-R"/>
</dbReference>
<dbReference type="GO" id="GO:0005886">
    <property type="term" value="C:plasma membrane"/>
    <property type="evidence" value="ECO:0007669"/>
    <property type="project" value="UniProtKB-SubCell"/>
</dbReference>
<keyword evidence="8 12" id="KW-1133">Transmembrane helix</keyword>
<feature type="transmembrane region" description="Helical" evidence="12">
    <location>
        <begin position="898"/>
        <end position="922"/>
    </location>
</feature>
<comment type="similarity">
    <text evidence="3">Belongs to the resistance-nodulation-cell division (RND) (TC 2.A.6) family.</text>
</comment>
<evidence type="ECO:0000256" key="1">
    <source>
        <dbReference type="ARBA" id="ARBA00004429"/>
    </source>
</evidence>
<evidence type="ECO:0000256" key="5">
    <source>
        <dbReference type="ARBA" id="ARBA00022475"/>
    </source>
</evidence>
<protein>
    <recommendedName>
        <fullName evidence="13">SSD domain-containing protein</fullName>
    </recommendedName>
</protein>
<feature type="transmembrane region" description="Helical" evidence="12">
    <location>
        <begin position="872"/>
        <end position="891"/>
    </location>
</feature>
<dbReference type="InterPro" id="IPR000731">
    <property type="entry name" value="SSD"/>
</dbReference>
<dbReference type="Gene3D" id="3.30.70.1430">
    <property type="entry name" value="Multidrug efflux transporter AcrB pore domain"/>
    <property type="match status" value="2"/>
</dbReference>
<evidence type="ECO:0000256" key="7">
    <source>
        <dbReference type="ARBA" id="ARBA00022692"/>
    </source>
</evidence>
<dbReference type="FunFam" id="1.20.1640.10:FF:000001">
    <property type="entry name" value="Efflux pump membrane transporter"/>
    <property type="match status" value="1"/>
</dbReference>
<dbReference type="Gene3D" id="3.30.2090.10">
    <property type="entry name" value="Multidrug efflux transporter AcrB TolC docking domain, DN and DC subdomains"/>
    <property type="match status" value="2"/>
</dbReference>
<dbReference type="PRINTS" id="PR00702">
    <property type="entry name" value="ACRIFLAVINRP"/>
</dbReference>
<organism evidence="14 15">
    <name type="scientific">Parapedobacter pyrenivorans</name>
    <dbReference type="NCBI Taxonomy" id="1305674"/>
    <lineage>
        <taxon>Bacteria</taxon>
        <taxon>Pseudomonadati</taxon>
        <taxon>Bacteroidota</taxon>
        <taxon>Sphingobacteriia</taxon>
        <taxon>Sphingobacteriales</taxon>
        <taxon>Sphingobacteriaceae</taxon>
        <taxon>Parapedobacter</taxon>
    </lineage>
</organism>
<dbReference type="PANTHER" id="PTHR32063:SF9">
    <property type="entry name" value="SIMILAR TO MULTIDRUG RESISTANCE PROTEIN MEXB"/>
    <property type="match status" value="1"/>
</dbReference>